<evidence type="ECO:0008006" key="4">
    <source>
        <dbReference type="Google" id="ProtNLM"/>
    </source>
</evidence>
<feature type="transmembrane region" description="Helical" evidence="1">
    <location>
        <begin position="118"/>
        <end position="138"/>
    </location>
</feature>
<dbReference type="InterPro" id="IPR008637">
    <property type="entry name" value="HR_lesion"/>
</dbReference>
<feature type="chain" id="PRO_5023008843" description="HR-like lesion-inducer" evidence="2">
    <location>
        <begin position="23"/>
        <end position="157"/>
    </location>
</feature>
<keyword evidence="1" id="KW-0472">Membrane</keyword>
<keyword evidence="2" id="KW-0732">Signal</keyword>
<accession>A0A5B6ZVI0</accession>
<dbReference type="EMBL" id="GHES01016204">
    <property type="protein sequence ID" value="MPA46763.1"/>
    <property type="molecule type" value="Transcribed_RNA"/>
</dbReference>
<keyword evidence="1" id="KW-0812">Transmembrane</keyword>
<evidence type="ECO:0000256" key="2">
    <source>
        <dbReference type="SAM" id="SignalP"/>
    </source>
</evidence>
<feature type="signal peptide" evidence="2">
    <location>
        <begin position="1"/>
        <end position="22"/>
    </location>
</feature>
<sequence length="157" mass="17477">MAFVSFIGRVLFAFVFLFSAWQEFNEFGVDGGPIAKSLRPKFDVFAKHVSTNTGLQVPDIEMKYLVAAAIAMKGIGGLLFIFGSSLGAYLLLLHRAIAAPILFDFYNYDVDKKEFTQLFIKFTESLALFGALLFFIGMNNSMPKRTPKKKAPKAKTV</sequence>
<dbReference type="Pfam" id="PF05514">
    <property type="entry name" value="HR_lesion"/>
    <property type="match status" value="1"/>
</dbReference>
<evidence type="ECO:0000313" key="3">
    <source>
        <dbReference type="EMBL" id="MPA46763.1"/>
    </source>
</evidence>
<organism evidence="3">
    <name type="scientific">Davidia involucrata</name>
    <name type="common">Dove tree</name>
    <dbReference type="NCBI Taxonomy" id="16924"/>
    <lineage>
        <taxon>Eukaryota</taxon>
        <taxon>Viridiplantae</taxon>
        <taxon>Streptophyta</taxon>
        <taxon>Embryophyta</taxon>
        <taxon>Tracheophyta</taxon>
        <taxon>Spermatophyta</taxon>
        <taxon>Magnoliopsida</taxon>
        <taxon>eudicotyledons</taxon>
        <taxon>Gunneridae</taxon>
        <taxon>Pentapetalae</taxon>
        <taxon>asterids</taxon>
        <taxon>Cornales</taxon>
        <taxon>Nyssaceae</taxon>
        <taxon>Davidia</taxon>
    </lineage>
</organism>
<proteinExistence type="predicted"/>
<reference evidence="3" key="1">
    <citation type="submission" date="2019-08" db="EMBL/GenBank/DDBJ databases">
        <title>Reference gene set and small RNA set construction with multiple tissues from Davidia involucrata Baill.</title>
        <authorList>
            <person name="Yang H."/>
            <person name="Zhou C."/>
            <person name="Li G."/>
            <person name="Wang J."/>
            <person name="Gao P."/>
            <person name="Wang M."/>
            <person name="Wang R."/>
            <person name="Zhao Y."/>
        </authorList>
    </citation>
    <scope>NUCLEOTIDE SEQUENCE</scope>
    <source>
        <tissue evidence="3">Mixed with DoveR01_LX</tissue>
    </source>
</reference>
<dbReference type="PANTHER" id="PTHR31474">
    <property type="entry name" value="HR-LIKE LESION-INDUCER"/>
    <property type="match status" value="1"/>
</dbReference>
<dbReference type="PANTHER" id="PTHR31474:SF1">
    <property type="entry name" value="EXPRESSED PROTEIN"/>
    <property type="match status" value="1"/>
</dbReference>
<dbReference type="AlphaFoldDB" id="A0A5B6ZVI0"/>
<gene>
    <name evidence="3" type="ORF">Din_016204</name>
</gene>
<protein>
    <recommendedName>
        <fullName evidence="4">HR-like lesion-inducer</fullName>
    </recommendedName>
</protein>
<evidence type="ECO:0000256" key="1">
    <source>
        <dbReference type="SAM" id="Phobius"/>
    </source>
</evidence>
<keyword evidence="1" id="KW-1133">Transmembrane helix</keyword>
<name>A0A5B6ZVI0_DAVIN</name>